<evidence type="ECO:0000313" key="3">
    <source>
        <dbReference type="EMBL" id="VFT82073.1"/>
    </source>
</evidence>
<reference evidence="2" key="2">
    <citation type="submission" date="2019-06" db="EMBL/GenBank/DDBJ databases">
        <title>Genomics analysis of Aphanomyces spp. identifies a new class of oomycete effector associated with host adaptation.</title>
        <authorList>
            <person name="Gaulin E."/>
        </authorList>
    </citation>
    <scope>NUCLEOTIDE SEQUENCE</scope>
    <source>
        <strain evidence="2">CBS 578.67</strain>
    </source>
</reference>
<gene>
    <name evidence="3" type="primary">Aste57867_4987</name>
    <name evidence="2" type="ORF">As57867_004974</name>
    <name evidence="3" type="ORF">ASTE57867_4987</name>
</gene>
<protein>
    <submittedName>
        <fullName evidence="3">Aste57867_4987 protein</fullName>
    </submittedName>
</protein>
<dbReference type="EMBL" id="VJMH01001478">
    <property type="protein sequence ID" value="KAF0711916.1"/>
    <property type="molecule type" value="Genomic_DNA"/>
</dbReference>
<evidence type="ECO:0000313" key="4">
    <source>
        <dbReference type="Proteomes" id="UP000332933"/>
    </source>
</evidence>
<proteinExistence type="predicted"/>
<name>A0A485KDK6_9STRA</name>
<dbReference type="Proteomes" id="UP000332933">
    <property type="component" value="Unassembled WGS sequence"/>
</dbReference>
<sequence length="356" mass="40192">MGRREPSDEKKRAEALRVRKYREAQKADLKLLEAEQRHWAEMLERLKASQKNDRRSKSARSRPSALAMDLSRRQNKALRNQVGEYDELLHLLETWVASQQLTQGPSHLRAWTESTLMAHPAARRQGYHWLSERVYHNATIAVPEHPFGIRVDDAAQFKLHTSDDVDGGASIVGMEVHVQHTYFSNFKTVANLVWSFGQKNSAVKAYLASQVLEEVDDHTVYSSGVYDGTRTNVRRIISIFEGADRIVITHALVTDDELHPMAPGELRTHGFAWTIVERVTDEISLMRHSTFHFAPMSSQGVVSQAELGQLFGKDPDDIRHRDAFIEQVGGVAEATYVNGLQKFALKLGEAVDQLSG</sequence>
<dbReference type="AlphaFoldDB" id="A0A485KDK6"/>
<dbReference type="OrthoDB" id="86891at2759"/>
<feature type="region of interest" description="Disordered" evidence="1">
    <location>
        <begin position="48"/>
        <end position="68"/>
    </location>
</feature>
<reference evidence="3 4" key="1">
    <citation type="submission" date="2019-03" db="EMBL/GenBank/DDBJ databases">
        <authorList>
            <person name="Gaulin E."/>
            <person name="Dumas B."/>
        </authorList>
    </citation>
    <scope>NUCLEOTIDE SEQUENCE [LARGE SCALE GENOMIC DNA]</scope>
    <source>
        <strain evidence="3">CBS 568.67</strain>
    </source>
</reference>
<evidence type="ECO:0000256" key="1">
    <source>
        <dbReference type="SAM" id="MobiDB-lite"/>
    </source>
</evidence>
<dbReference type="EMBL" id="CAADRA010001479">
    <property type="protein sequence ID" value="VFT82073.1"/>
    <property type="molecule type" value="Genomic_DNA"/>
</dbReference>
<accession>A0A485KDK6</accession>
<organism evidence="3 4">
    <name type="scientific">Aphanomyces stellatus</name>
    <dbReference type="NCBI Taxonomy" id="120398"/>
    <lineage>
        <taxon>Eukaryota</taxon>
        <taxon>Sar</taxon>
        <taxon>Stramenopiles</taxon>
        <taxon>Oomycota</taxon>
        <taxon>Saprolegniomycetes</taxon>
        <taxon>Saprolegniales</taxon>
        <taxon>Verrucalvaceae</taxon>
        <taxon>Aphanomyces</taxon>
    </lineage>
</organism>
<evidence type="ECO:0000313" key="2">
    <source>
        <dbReference type="EMBL" id="KAF0711916.1"/>
    </source>
</evidence>
<keyword evidence="4" id="KW-1185">Reference proteome</keyword>